<dbReference type="EMBL" id="MU118333">
    <property type="protein sequence ID" value="KAF9642873.1"/>
    <property type="molecule type" value="Genomic_DNA"/>
</dbReference>
<organism evidence="1 2">
    <name type="scientific">Thelephora ganbajun</name>
    <name type="common">Ganba fungus</name>
    <dbReference type="NCBI Taxonomy" id="370292"/>
    <lineage>
        <taxon>Eukaryota</taxon>
        <taxon>Fungi</taxon>
        <taxon>Dikarya</taxon>
        <taxon>Basidiomycota</taxon>
        <taxon>Agaricomycotina</taxon>
        <taxon>Agaricomycetes</taxon>
        <taxon>Thelephorales</taxon>
        <taxon>Thelephoraceae</taxon>
        <taxon>Thelephora</taxon>
    </lineage>
</organism>
<gene>
    <name evidence="1" type="ORF">BDM02DRAFT_3132804</name>
</gene>
<accession>A0ACB6Z083</accession>
<comment type="caution">
    <text evidence="1">The sequence shown here is derived from an EMBL/GenBank/DDBJ whole genome shotgun (WGS) entry which is preliminary data.</text>
</comment>
<reference evidence="1" key="2">
    <citation type="journal article" date="2020" name="Nat. Commun.">
        <title>Large-scale genome sequencing of mycorrhizal fungi provides insights into the early evolution of symbiotic traits.</title>
        <authorList>
            <person name="Miyauchi S."/>
            <person name="Kiss E."/>
            <person name="Kuo A."/>
            <person name="Drula E."/>
            <person name="Kohler A."/>
            <person name="Sanchez-Garcia M."/>
            <person name="Morin E."/>
            <person name="Andreopoulos B."/>
            <person name="Barry K.W."/>
            <person name="Bonito G."/>
            <person name="Buee M."/>
            <person name="Carver A."/>
            <person name="Chen C."/>
            <person name="Cichocki N."/>
            <person name="Clum A."/>
            <person name="Culley D."/>
            <person name="Crous P.W."/>
            <person name="Fauchery L."/>
            <person name="Girlanda M."/>
            <person name="Hayes R.D."/>
            <person name="Keri Z."/>
            <person name="LaButti K."/>
            <person name="Lipzen A."/>
            <person name="Lombard V."/>
            <person name="Magnuson J."/>
            <person name="Maillard F."/>
            <person name="Murat C."/>
            <person name="Nolan M."/>
            <person name="Ohm R.A."/>
            <person name="Pangilinan J."/>
            <person name="Pereira M.F."/>
            <person name="Perotto S."/>
            <person name="Peter M."/>
            <person name="Pfister S."/>
            <person name="Riley R."/>
            <person name="Sitrit Y."/>
            <person name="Stielow J.B."/>
            <person name="Szollosi G."/>
            <person name="Zifcakova L."/>
            <person name="Stursova M."/>
            <person name="Spatafora J.W."/>
            <person name="Tedersoo L."/>
            <person name="Vaario L.M."/>
            <person name="Yamada A."/>
            <person name="Yan M."/>
            <person name="Wang P."/>
            <person name="Xu J."/>
            <person name="Bruns T."/>
            <person name="Baldrian P."/>
            <person name="Vilgalys R."/>
            <person name="Dunand C."/>
            <person name="Henrissat B."/>
            <person name="Grigoriev I.V."/>
            <person name="Hibbett D."/>
            <person name="Nagy L.G."/>
            <person name="Martin F.M."/>
        </authorList>
    </citation>
    <scope>NUCLEOTIDE SEQUENCE</scope>
    <source>
        <strain evidence="1">P2</strain>
    </source>
</reference>
<name>A0ACB6Z083_THEGA</name>
<protein>
    <submittedName>
        <fullName evidence="1">Uncharacterized protein</fullName>
    </submittedName>
</protein>
<dbReference type="Proteomes" id="UP000886501">
    <property type="component" value="Unassembled WGS sequence"/>
</dbReference>
<proteinExistence type="predicted"/>
<evidence type="ECO:0000313" key="1">
    <source>
        <dbReference type="EMBL" id="KAF9642873.1"/>
    </source>
</evidence>
<reference evidence="1" key="1">
    <citation type="submission" date="2019-10" db="EMBL/GenBank/DDBJ databases">
        <authorList>
            <consortium name="DOE Joint Genome Institute"/>
            <person name="Kuo A."/>
            <person name="Miyauchi S."/>
            <person name="Kiss E."/>
            <person name="Drula E."/>
            <person name="Kohler A."/>
            <person name="Sanchez-Garcia M."/>
            <person name="Andreopoulos B."/>
            <person name="Barry K.W."/>
            <person name="Bonito G."/>
            <person name="Buee M."/>
            <person name="Carver A."/>
            <person name="Chen C."/>
            <person name="Cichocki N."/>
            <person name="Clum A."/>
            <person name="Culley D."/>
            <person name="Crous P.W."/>
            <person name="Fauchery L."/>
            <person name="Girlanda M."/>
            <person name="Hayes R."/>
            <person name="Keri Z."/>
            <person name="Labutti K."/>
            <person name="Lipzen A."/>
            <person name="Lombard V."/>
            <person name="Magnuson J."/>
            <person name="Maillard F."/>
            <person name="Morin E."/>
            <person name="Murat C."/>
            <person name="Nolan M."/>
            <person name="Ohm R."/>
            <person name="Pangilinan J."/>
            <person name="Pereira M."/>
            <person name="Perotto S."/>
            <person name="Peter M."/>
            <person name="Riley R."/>
            <person name="Sitrit Y."/>
            <person name="Stielow B."/>
            <person name="Szollosi G."/>
            <person name="Zifcakova L."/>
            <person name="Stursova M."/>
            <person name="Spatafora J.W."/>
            <person name="Tedersoo L."/>
            <person name="Vaario L.-M."/>
            <person name="Yamada A."/>
            <person name="Yan M."/>
            <person name="Wang P."/>
            <person name="Xu J."/>
            <person name="Bruns T."/>
            <person name="Baldrian P."/>
            <person name="Vilgalys R."/>
            <person name="Henrissat B."/>
            <person name="Grigoriev I.V."/>
            <person name="Hibbett D."/>
            <person name="Nagy L.G."/>
            <person name="Martin F.M."/>
        </authorList>
    </citation>
    <scope>NUCLEOTIDE SEQUENCE</scope>
    <source>
        <strain evidence="1">P2</strain>
    </source>
</reference>
<evidence type="ECO:0000313" key="2">
    <source>
        <dbReference type="Proteomes" id="UP000886501"/>
    </source>
</evidence>
<sequence>MFGTSFMNIQRLYFGWPSVTQMQKSTPGLPTTGHESSQPVTAGGFGSSLNPQLYCFVLTCVEVQRHLLDSGKHLSPDKSYGSFNDQMWQQAISSLRNIDETHRKCSMYDDESVLFELIERGMVDLSPSDNVAIGSIIRYMAVVGERLWSMLESQQAMINQVERQFYRAMSDNRVLSDKIVRLEAWLNKMEEVNSPVIGTGHHDSSTTQLDSLVGGLIRPVGPASESSSVPLREFVIDPCILPSGQLSENTSPLEDPITHRSAWVGLFVDVPLSSLEGRKCRQRERFQRHKEIQAAWHLEDAPPVINPLDDKSVPIQAWWLKRKRIGSGAMIEVEEDYDDGWITDRSIVGHKWLAEVVSVSVLQHNLFLLHWTV</sequence>
<keyword evidence="2" id="KW-1185">Reference proteome</keyword>